<dbReference type="CDD" id="cd18011">
    <property type="entry name" value="DEXDc_RapA"/>
    <property type="match status" value="1"/>
</dbReference>
<dbReference type="Pfam" id="PF00176">
    <property type="entry name" value="SNF2-rel_dom"/>
    <property type="match status" value="1"/>
</dbReference>
<comment type="caution">
    <text evidence="7">The sequence shown here is derived from an EMBL/GenBank/DDBJ whole genome shotgun (WGS) entry which is preliminary data.</text>
</comment>
<dbReference type="Gene3D" id="3.40.50.10810">
    <property type="entry name" value="Tandem AAA-ATPase domain"/>
    <property type="match status" value="1"/>
</dbReference>
<evidence type="ECO:0000256" key="1">
    <source>
        <dbReference type="ARBA" id="ARBA00022741"/>
    </source>
</evidence>
<name>A0ABR6Z102_9FIRM</name>
<dbReference type="PANTHER" id="PTHR45766:SF6">
    <property type="entry name" value="SWI_SNF-RELATED MATRIX-ASSOCIATED ACTIN-DEPENDENT REGULATOR OF CHROMATIN SUBFAMILY A-LIKE PROTEIN 1"/>
    <property type="match status" value="1"/>
</dbReference>
<dbReference type="InterPro" id="IPR038718">
    <property type="entry name" value="SNF2-like_sf"/>
</dbReference>
<dbReference type="InterPro" id="IPR001650">
    <property type="entry name" value="Helicase_C-like"/>
</dbReference>
<dbReference type="InterPro" id="IPR027417">
    <property type="entry name" value="P-loop_NTPase"/>
</dbReference>
<keyword evidence="8" id="KW-1185">Reference proteome</keyword>
<reference evidence="7 8" key="1">
    <citation type="journal article" date="2020" name="mSystems">
        <title>Defining Genomic and Predicted Metabolic Features of the Acetobacterium Genus.</title>
        <authorList>
            <person name="Ross D.E."/>
            <person name="Marshall C.W."/>
            <person name="Gulliver D."/>
            <person name="May H.D."/>
            <person name="Norman R.S."/>
        </authorList>
    </citation>
    <scope>NUCLEOTIDE SEQUENCE [LARGE SCALE GENOMIC DNA]</scope>
    <source>
        <strain evidence="7 8">DSM 4132</strain>
    </source>
</reference>
<evidence type="ECO:0000256" key="4">
    <source>
        <dbReference type="ARBA" id="ARBA00022840"/>
    </source>
</evidence>
<dbReference type="InterPro" id="IPR049730">
    <property type="entry name" value="SNF2/RAD54-like_C"/>
</dbReference>
<organism evidence="7 8">
    <name type="scientific">Acetobacterium malicum</name>
    <dbReference type="NCBI Taxonomy" id="52692"/>
    <lineage>
        <taxon>Bacteria</taxon>
        <taxon>Bacillati</taxon>
        <taxon>Bacillota</taxon>
        <taxon>Clostridia</taxon>
        <taxon>Eubacteriales</taxon>
        <taxon>Eubacteriaceae</taxon>
        <taxon>Acetobacterium</taxon>
    </lineage>
</organism>
<dbReference type="PANTHER" id="PTHR45766">
    <property type="entry name" value="DNA ANNEALING HELICASE AND ENDONUCLEASE ZRANB3 FAMILY MEMBER"/>
    <property type="match status" value="1"/>
</dbReference>
<dbReference type="RefSeq" id="WP_186895061.1">
    <property type="nucleotide sequence ID" value="NZ_WJBE01000018.1"/>
</dbReference>
<dbReference type="Proteomes" id="UP000622405">
    <property type="component" value="Unassembled WGS sequence"/>
</dbReference>
<feature type="domain" description="Helicase C-terminal" evidence="6">
    <location>
        <begin position="420"/>
        <end position="587"/>
    </location>
</feature>
<dbReference type="GO" id="GO:0004386">
    <property type="term" value="F:helicase activity"/>
    <property type="evidence" value="ECO:0007669"/>
    <property type="project" value="UniProtKB-KW"/>
</dbReference>
<dbReference type="PROSITE" id="PS51192">
    <property type="entry name" value="HELICASE_ATP_BIND_1"/>
    <property type="match status" value="1"/>
</dbReference>
<evidence type="ECO:0000313" key="8">
    <source>
        <dbReference type="Proteomes" id="UP000622405"/>
    </source>
</evidence>
<dbReference type="SUPFAM" id="SSF52540">
    <property type="entry name" value="P-loop containing nucleoside triphosphate hydrolases"/>
    <property type="match status" value="2"/>
</dbReference>
<keyword evidence="3 7" id="KW-0347">Helicase</keyword>
<sequence>MKEYSPGMRVIIRDEEWMVKKVENNSFDKKTIHCVGISKLVKDHQAMFLTDLEKIESVDPAKVNIIIDDSPFYKKSRLYIESHWRQKIPTDSDLHIGNQAAMDLMEFQLEPAQIALKRPRQRLLIADTVGLGKTLEAGILMSELIARGKGKRILVVTVKSMMTQFQKELWNRFTIPLVRLDSNKIQKVRAQLPSNYNPFFYYDKTIVSIDTLKRDIEYRTHLENSWWDIIVIDEAHNVAERGNHRAQRSRLAQLLSGRSDTLIMLSATPHDGRSESFASLMNMLDPTAIADPGNYGKDDIKGLCIRRFKKDIKDQVQGTFKERHISIEHCEATDREEAAFDVFTDLKLQMDTGNRSLAGQLFKTGLEKSLFSSPAACIKSIDERIKKLNKKYPSQAMPDIPKLEELKIVLERIAPKDFSRYQELLKLLKRQSYGWSGKNTKDRVVIFTERIETMRFLVVQLRKDLKLKENAIQEIYGGMNDNEQQKIVEDFGREESPIRILVASDVASEGINLHYLSHRLIHFDIPWSLMVFQQRNGRIDRYGQHEQPDIRYFMINSKNEKIKGDMRIMEILVQKEEQAYKNIGDPALIFGKFNIEEEELITAEAIEKGLSPEKFIVEVDHFSQEFNPFELLMMGSAGDNAPVNVAENKTLFKDINYLRSAMSFFSSSQRLPMQDLQTVEGVELEITPDLKRRLSALLPDEAMPSNDCLRLSPDKQFCMDEMTRSMQNTMAETAWPKTQYLWPLHPIFEWINDKAGLLFGRNEAPLIGVSGLNPLNDFIFIVAGTIPNRKSTPVVDAWFGLHFTKGQFANKLTMEQVIEKTGFGRTDTPNQSNLTEKNRKDAADLLETVVRQAKDTLSLYCADYQKAIDPQINDELDKLSELEGRHKEYQLSLFESDRKKSEQERKVEEIFTTFTEWVKDTLEIENNPYLRIVAVLMGV</sequence>
<evidence type="ECO:0000259" key="5">
    <source>
        <dbReference type="PROSITE" id="PS51192"/>
    </source>
</evidence>
<evidence type="ECO:0000313" key="7">
    <source>
        <dbReference type="EMBL" id="MBC3900930.1"/>
    </source>
</evidence>
<dbReference type="PROSITE" id="PS51194">
    <property type="entry name" value="HELICASE_CTER"/>
    <property type="match status" value="1"/>
</dbReference>
<protein>
    <submittedName>
        <fullName evidence="7">DEAD/DEAH box helicase</fullName>
    </submittedName>
</protein>
<dbReference type="CDD" id="cd18793">
    <property type="entry name" value="SF2_C_SNF"/>
    <property type="match status" value="1"/>
</dbReference>
<dbReference type="EMBL" id="WJBE01000018">
    <property type="protein sequence ID" value="MBC3900930.1"/>
    <property type="molecule type" value="Genomic_DNA"/>
</dbReference>
<dbReference type="InterPro" id="IPR014001">
    <property type="entry name" value="Helicase_ATP-bd"/>
</dbReference>
<keyword evidence="2" id="KW-0378">Hydrolase</keyword>
<evidence type="ECO:0000259" key="6">
    <source>
        <dbReference type="PROSITE" id="PS51194"/>
    </source>
</evidence>
<dbReference type="InterPro" id="IPR057342">
    <property type="entry name" value="DEXDc_RapA"/>
</dbReference>
<accession>A0ABR6Z102</accession>
<keyword evidence="4" id="KW-0067">ATP-binding</keyword>
<evidence type="ECO:0000256" key="3">
    <source>
        <dbReference type="ARBA" id="ARBA00022806"/>
    </source>
</evidence>
<evidence type="ECO:0000256" key="2">
    <source>
        <dbReference type="ARBA" id="ARBA00022801"/>
    </source>
</evidence>
<keyword evidence="1" id="KW-0547">Nucleotide-binding</keyword>
<dbReference type="Pfam" id="PF00271">
    <property type="entry name" value="Helicase_C"/>
    <property type="match status" value="1"/>
</dbReference>
<dbReference type="SMART" id="SM00487">
    <property type="entry name" value="DEXDc"/>
    <property type="match status" value="1"/>
</dbReference>
<feature type="domain" description="Helicase ATP-binding" evidence="5">
    <location>
        <begin position="114"/>
        <end position="287"/>
    </location>
</feature>
<dbReference type="SMART" id="SM00490">
    <property type="entry name" value="HELICc"/>
    <property type="match status" value="1"/>
</dbReference>
<dbReference type="InterPro" id="IPR000330">
    <property type="entry name" value="SNF2_N"/>
</dbReference>
<dbReference type="Gene3D" id="3.40.50.300">
    <property type="entry name" value="P-loop containing nucleotide triphosphate hydrolases"/>
    <property type="match status" value="1"/>
</dbReference>
<gene>
    <name evidence="7" type="ORF">GH811_15040</name>
</gene>
<proteinExistence type="predicted"/>